<accession>A0A356LH66</accession>
<comment type="caution">
    <text evidence="8">The sequence shown here is derived from an EMBL/GenBank/DDBJ whole genome shotgun (WGS) entry which is preliminary data.</text>
</comment>
<evidence type="ECO:0000259" key="6">
    <source>
        <dbReference type="Pfam" id="PF00920"/>
    </source>
</evidence>
<dbReference type="PANTHER" id="PTHR43183">
    <property type="entry name" value="HYPOTHETICAL DIHYDROXYACID DEHYDRATASE (EUROFUNG)-RELATED"/>
    <property type="match status" value="1"/>
</dbReference>
<dbReference type="SUPFAM" id="SSF143975">
    <property type="entry name" value="IlvD/EDD N-terminal domain-like"/>
    <property type="match status" value="1"/>
</dbReference>
<evidence type="ECO:0000256" key="5">
    <source>
        <dbReference type="ARBA" id="ARBA00023239"/>
    </source>
</evidence>
<keyword evidence="4" id="KW-0411">Iron-sulfur</keyword>
<dbReference type="Proteomes" id="UP000264036">
    <property type="component" value="Unassembled WGS sequence"/>
</dbReference>
<keyword evidence="3" id="KW-0408">Iron</keyword>
<dbReference type="NCBIfam" id="NF004784">
    <property type="entry name" value="PRK06131.1"/>
    <property type="match status" value="1"/>
</dbReference>
<evidence type="ECO:0000256" key="3">
    <source>
        <dbReference type="ARBA" id="ARBA00023004"/>
    </source>
</evidence>
<gene>
    <name evidence="8" type="ORF">DD666_10960</name>
</gene>
<keyword evidence="5" id="KW-0456">Lyase</keyword>
<reference evidence="8 9" key="1">
    <citation type="journal article" date="2018" name="Nat. Biotechnol.">
        <title>A standardized bacterial taxonomy based on genome phylogeny substantially revises the tree of life.</title>
        <authorList>
            <person name="Parks D.H."/>
            <person name="Chuvochina M."/>
            <person name="Waite D.W."/>
            <person name="Rinke C."/>
            <person name="Skarshewski A."/>
            <person name="Chaumeil P.A."/>
            <person name="Hugenholtz P."/>
        </authorList>
    </citation>
    <scope>NUCLEOTIDE SEQUENCE [LARGE SCALE GENOMIC DNA]</scope>
    <source>
        <strain evidence="8">UBA10707</strain>
    </source>
</reference>
<proteinExistence type="inferred from homology"/>
<dbReference type="Pfam" id="PF24877">
    <property type="entry name" value="ILV_EDD_C"/>
    <property type="match status" value="1"/>
</dbReference>
<dbReference type="AlphaFoldDB" id="A0A356LH66"/>
<comment type="similarity">
    <text evidence="1">Belongs to the IlvD/Edd family.</text>
</comment>
<dbReference type="InterPro" id="IPR052352">
    <property type="entry name" value="Sugar_Degrad_Dehydratases"/>
</dbReference>
<dbReference type="GO" id="GO:0051536">
    <property type="term" value="F:iron-sulfur cluster binding"/>
    <property type="evidence" value="ECO:0007669"/>
    <property type="project" value="UniProtKB-KW"/>
</dbReference>
<dbReference type="InterPro" id="IPR020558">
    <property type="entry name" value="DiOHA_6PGluconate_deHydtase_CS"/>
</dbReference>
<evidence type="ECO:0000256" key="1">
    <source>
        <dbReference type="ARBA" id="ARBA00006486"/>
    </source>
</evidence>
<dbReference type="InterPro" id="IPR042096">
    <property type="entry name" value="Dihydro-acid_dehy_C"/>
</dbReference>
<dbReference type="FunFam" id="3.50.30.80:FF:000001">
    <property type="entry name" value="Dihydroxy-acid dehydratase"/>
    <property type="match status" value="1"/>
</dbReference>
<dbReference type="Gene3D" id="3.50.30.80">
    <property type="entry name" value="IlvD/EDD C-terminal domain-like"/>
    <property type="match status" value="1"/>
</dbReference>
<name>A0A356LH66_9BURK</name>
<dbReference type="InterPro" id="IPR056740">
    <property type="entry name" value="ILV_EDD_C"/>
</dbReference>
<protein>
    <submittedName>
        <fullName evidence="8">Dihydroxy-acid dehydratase</fullName>
    </submittedName>
</protein>
<dbReference type="PROSITE" id="PS00886">
    <property type="entry name" value="ILVD_EDD_1"/>
    <property type="match status" value="1"/>
</dbReference>
<dbReference type="NCBIfam" id="NF009560">
    <property type="entry name" value="PRK13017.1"/>
    <property type="match status" value="1"/>
</dbReference>
<evidence type="ECO:0000313" key="8">
    <source>
        <dbReference type="EMBL" id="HBP29921.1"/>
    </source>
</evidence>
<sequence>MDRGIVVQKKLHQLRSQRWFASDDIRGFAHRQRMQQQGLSREEFMGRPIVGILNTWSDLSPCHAHLRDRAQAIKRGVLQAGGYPLELPAMSLGEVMVKPTTMLYRNFLAMEAEELIRSLPLDGVVLLGGCDKTTPGLVMGAISVDVPALFCPAGSMLNDRYQGQAVGAGTHTKKYWEQYTIGDIGQSEWISLEARMTRAPGTCNTMGTASTMTSIVEAMGLALPGSTSLPAMDAAHTRMAWACGQRIVSMIWEDLCPSRILTRDAFLNGVATWMALGGSTNAAVHLPAMAGRAGVALDLDDFDALARQVPVLANLFPSGNRLMEDFYYAGGLPALLQRIRAYLQLDALTCTGTTLGANIEGQACSDDDVIRTLDNPVIPATPQCPEAGMALAVLRGNLCPDGAVIKPSAATPALLRHTGPALVFDSNADMLAAINDPDLDVNENTVLVLRNGGPVGGPGMPEWGNLPIPKKLLKQGIRDIVRLSDSRMSGTHYGTCVLHIAPESAVGGPLALVRTGDLIRLDINARTLDVLVSDSELALRRSQWRAPEPPYKRGFTRIYQHEVTQANLGCDFTSLAGNEKTPEPPIY</sequence>
<evidence type="ECO:0000259" key="7">
    <source>
        <dbReference type="Pfam" id="PF24877"/>
    </source>
</evidence>
<keyword evidence="2" id="KW-0479">Metal-binding</keyword>
<dbReference type="InterPro" id="IPR037237">
    <property type="entry name" value="IlvD/EDD_N"/>
</dbReference>
<dbReference type="InterPro" id="IPR000581">
    <property type="entry name" value="ILV_EDD_N"/>
</dbReference>
<evidence type="ECO:0000313" key="9">
    <source>
        <dbReference type="Proteomes" id="UP000264036"/>
    </source>
</evidence>
<dbReference type="GO" id="GO:0046872">
    <property type="term" value="F:metal ion binding"/>
    <property type="evidence" value="ECO:0007669"/>
    <property type="project" value="UniProtKB-KW"/>
</dbReference>
<organism evidence="8 9">
    <name type="scientific">Advenella kashmirensis</name>
    <dbReference type="NCBI Taxonomy" id="310575"/>
    <lineage>
        <taxon>Bacteria</taxon>
        <taxon>Pseudomonadati</taxon>
        <taxon>Pseudomonadota</taxon>
        <taxon>Betaproteobacteria</taxon>
        <taxon>Burkholderiales</taxon>
        <taxon>Alcaligenaceae</taxon>
    </lineage>
</organism>
<feature type="domain" description="Dihydroxy-acid/6-phosphogluconate dehydratase N-terminal" evidence="6">
    <location>
        <begin position="47"/>
        <end position="357"/>
    </location>
</feature>
<feature type="domain" description="Dihydroxy-acid/6-phosphogluconate dehydratase C-terminal" evidence="7">
    <location>
        <begin position="369"/>
        <end position="570"/>
    </location>
</feature>
<dbReference type="EMBL" id="DOEK01000028">
    <property type="protein sequence ID" value="HBP29921.1"/>
    <property type="molecule type" value="Genomic_DNA"/>
</dbReference>
<dbReference type="NCBIfam" id="NF009559">
    <property type="entry name" value="PRK13016.1"/>
    <property type="match status" value="1"/>
</dbReference>
<evidence type="ECO:0000256" key="2">
    <source>
        <dbReference type="ARBA" id="ARBA00022723"/>
    </source>
</evidence>
<dbReference type="SUPFAM" id="SSF52016">
    <property type="entry name" value="LeuD/IlvD-like"/>
    <property type="match status" value="1"/>
</dbReference>
<dbReference type="GO" id="GO:0016836">
    <property type="term" value="F:hydro-lyase activity"/>
    <property type="evidence" value="ECO:0007669"/>
    <property type="project" value="UniProtKB-ARBA"/>
</dbReference>
<dbReference type="Pfam" id="PF00920">
    <property type="entry name" value="ILVD_EDD_N"/>
    <property type="match status" value="1"/>
</dbReference>
<dbReference type="PANTHER" id="PTHR43183:SF2">
    <property type="entry name" value="DIHYDROXY-ACID DEHYDRATASE"/>
    <property type="match status" value="1"/>
</dbReference>
<evidence type="ECO:0000256" key="4">
    <source>
        <dbReference type="ARBA" id="ARBA00023014"/>
    </source>
</evidence>